<proteinExistence type="predicted"/>
<dbReference type="Proteomes" id="UP000202440">
    <property type="component" value="Chromosome"/>
</dbReference>
<sequence length="233" mass="26404">MANNEADRGLHKPPGANVGIELIDYLTRHFLTRAQLLAQSAVDEDDFVCWQNTGVQPQPSYRIRLDLHSSSFFGENTTAEQLEYYAKGQVAWLGVLSQCPSTSAAKQQFMQRYRSAWQRLQADFNLPSAEDALTHEILEEKWGYFIDGTFGLCTRYGLVEEIAAKSFAIQQINALIARPELTPDQLVLLEQAVNLLDQVAAEFAPHERATSSRQRLVNDVRRRYQLSVPRADM</sequence>
<gene>
    <name evidence="1" type="ORF">CHH28_12985</name>
</gene>
<evidence type="ECO:0008006" key="3">
    <source>
        <dbReference type="Google" id="ProtNLM"/>
    </source>
</evidence>
<accession>A0A222FMT1</accession>
<protein>
    <recommendedName>
        <fullName evidence="3">Orphan protein</fullName>
    </recommendedName>
</protein>
<dbReference type="KEGG" id="bsan:CHH28_12985"/>
<dbReference type="AlphaFoldDB" id="A0A222FMT1"/>
<name>A0A222FMT1_9GAMM</name>
<evidence type="ECO:0000313" key="1">
    <source>
        <dbReference type="EMBL" id="ASP39533.1"/>
    </source>
</evidence>
<organism evidence="1 2">
    <name type="scientific">Bacterioplanes sanyensis</name>
    <dbReference type="NCBI Taxonomy" id="1249553"/>
    <lineage>
        <taxon>Bacteria</taxon>
        <taxon>Pseudomonadati</taxon>
        <taxon>Pseudomonadota</taxon>
        <taxon>Gammaproteobacteria</taxon>
        <taxon>Oceanospirillales</taxon>
        <taxon>Oceanospirillaceae</taxon>
        <taxon>Bacterioplanes</taxon>
    </lineage>
</organism>
<evidence type="ECO:0000313" key="2">
    <source>
        <dbReference type="Proteomes" id="UP000202440"/>
    </source>
</evidence>
<dbReference type="EMBL" id="CP022530">
    <property type="protein sequence ID" value="ASP39533.1"/>
    <property type="molecule type" value="Genomic_DNA"/>
</dbReference>
<dbReference type="Pfam" id="PF19531">
    <property type="entry name" value="DUF6058"/>
    <property type="match status" value="1"/>
</dbReference>
<keyword evidence="2" id="KW-1185">Reference proteome</keyword>
<reference evidence="1 2" key="1">
    <citation type="submission" date="2017-07" db="EMBL/GenBank/DDBJ databases">
        <title>Annotated genome sequence of Bacterioplanes sanyensis isolated from Red Sea.</title>
        <authorList>
            <person name="Rehman Z.U."/>
        </authorList>
    </citation>
    <scope>NUCLEOTIDE SEQUENCE [LARGE SCALE GENOMIC DNA]</scope>
    <source>
        <strain evidence="1 2">NV9</strain>
    </source>
</reference>
<dbReference type="InterPro" id="IPR045694">
    <property type="entry name" value="DUF6058"/>
</dbReference>